<dbReference type="PANTHER" id="PTHR30352:SF2">
    <property type="entry name" value="ANAEROBIC RIBONUCLEOSIDE-TRIPHOSPHATE REDUCTASE-ACTIVATING PROTEIN"/>
    <property type="match status" value="1"/>
</dbReference>
<dbReference type="Proteomes" id="UP000070467">
    <property type="component" value="Unassembled WGS sequence"/>
</dbReference>
<dbReference type="EMBL" id="LSDB01000006">
    <property type="protein sequence ID" value="KXB58758.1"/>
    <property type="molecule type" value="Genomic_DNA"/>
</dbReference>
<evidence type="ECO:0000313" key="8">
    <source>
        <dbReference type="Proteomes" id="UP000070467"/>
    </source>
</evidence>
<dbReference type="SFLD" id="SFLDS00029">
    <property type="entry name" value="Radical_SAM"/>
    <property type="match status" value="1"/>
</dbReference>
<dbReference type="Gene3D" id="3.20.20.70">
    <property type="entry name" value="Aldolase class I"/>
    <property type="match status" value="1"/>
</dbReference>
<keyword evidence="2" id="KW-0004">4Fe-4S</keyword>
<dbReference type="InterPro" id="IPR034457">
    <property type="entry name" value="Organic_radical-activating"/>
</dbReference>
<evidence type="ECO:0000256" key="3">
    <source>
        <dbReference type="ARBA" id="ARBA00022691"/>
    </source>
</evidence>
<dbReference type="InterPro" id="IPR012837">
    <property type="entry name" value="NrdG"/>
</dbReference>
<evidence type="ECO:0000256" key="2">
    <source>
        <dbReference type="ARBA" id="ARBA00022485"/>
    </source>
</evidence>
<dbReference type="InterPro" id="IPR007197">
    <property type="entry name" value="rSAM"/>
</dbReference>
<evidence type="ECO:0000256" key="5">
    <source>
        <dbReference type="ARBA" id="ARBA00023004"/>
    </source>
</evidence>
<sequence length="211" mass="24344">MSREEKFKTIIKNIDIEPSFRKNFDKASLNTYRAPKKDWISSKFSKNKYASYKPFQFVDGEGIRCSIYLSGCLFACKECFNESIQNFRAGEEYNQTVEDTIINDLSKSYVQGLTILGGEPFLNTNVAIKLATRVRKEFGRNKDIWVYSGFTYEQIINSTDDKKKLLSLCDVLVDGPFILALKDLNLRFRGSSNQRIIDLKKSTNKVVLYME</sequence>
<dbReference type="PANTHER" id="PTHR30352">
    <property type="entry name" value="PYRUVATE FORMATE-LYASE-ACTIVATING ENZYME"/>
    <property type="match status" value="1"/>
</dbReference>
<name>A0ABR5TPV4_9BACL</name>
<evidence type="ECO:0000256" key="1">
    <source>
        <dbReference type="ARBA" id="ARBA00001966"/>
    </source>
</evidence>
<dbReference type="SFLD" id="SFLDG01066">
    <property type="entry name" value="organic_radical-activating_enz"/>
    <property type="match status" value="1"/>
</dbReference>
<dbReference type="SFLD" id="SFLDG01063">
    <property type="entry name" value="activating_enzymes__group_1"/>
    <property type="match status" value="1"/>
</dbReference>
<protein>
    <submittedName>
        <fullName evidence="7">Anaerobic ribonucleoside-triphosphate reductase activating protein</fullName>
    </submittedName>
</protein>
<gene>
    <name evidence="7" type="ORF">HMPREF1871_00247</name>
</gene>
<proteinExistence type="predicted"/>
<keyword evidence="3" id="KW-0949">S-adenosyl-L-methionine</keyword>
<accession>A0ABR5TPV4</accession>
<comment type="cofactor">
    <cofactor evidence="1">
        <name>[4Fe-4S] cluster</name>
        <dbReference type="ChEBI" id="CHEBI:49883"/>
    </cofactor>
</comment>
<organism evidence="7 8">
    <name type="scientific">Gemelliphila asaccharolytica</name>
    <dbReference type="NCBI Taxonomy" id="502393"/>
    <lineage>
        <taxon>Bacteria</taxon>
        <taxon>Bacillati</taxon>
        <taxon>Bacillota</taxon>
        <taxon>Bacilli</taxon>
        <taxon>Bacillales</taxon>
        <taxon>Gemellaceae</taxon>
        <taxon>Gemelliphila</taxon>
    </lineage>
</organism>
<dbReference type="InterPro" id="IPR013785">
    <property type="entry name" value="Aldolase_TIM"/>
</dbReference>
<dbReference type="SUPFAM" id="SSF102114">
    <property type="entry name" value="Radical SAM enzymes"/>
    <property type="match status" value="1"/>
</dbReference>
<evidence type="ECO:0000256" key="4">
    <source>
        <dbReference type="ARBA" id="ARBA00022723"/>
    </source>
</evidence>
<keyword evidence="5" id="KW-0408">Iron</keyword>
<comment type="caution">
    <text evidence="7">The sequence shown here is derived from an EMBL/GenBank/DDBJ whole genome shotgun (WGS) entry which is preliminary data.</text>
</comment>
<dbReference type="InterPro" id="IPR058240">
    <property type="entry name" value="rSAM_sf"/>
</dbReference>
<keyword evidence="4" id="KW-0479">Metal-binding</keyword>
<keyword evidence="8" id="KW-1185">Reference proteome</keyword>
<dbReference type="RefSeq" id="WP_083505604.1">
    <property type="nucleotide sequence ID" value="NZ_KQ959859.1"/>
</dbReference>
<evidence type="ECO:0000256" key="6">
    <source>
        <dbReference type="ARBA" id="ARBA00023014"/>
    </source>
</evidence>
<dbReference type="NCBIfam" id="TIGR02491">
    <property type="entry name" value="NrdG"/>
    <property type="match status" value="1"/>
</dbReference>
<dbReference type="SFLD" id="SFLDF00299">
    <property type="entry name" value="anaerobic_ribonucleoside-triph"/>
    <property type="match status" value="1"/>
</dbReference>
<reference evidence="7 8" key="1">
    <citation type="submission" date="2016-01" db="EMBL/GenBank/DDBJ databases">
        <authorList>
            <person name="Mitreva M."/>
            <person name="Pepin K.H."/>
            <person name="Mihindukulasuriya K.A."/>
            <person name="Fulton R."/>
            <person name="Fronick C."/>
            <person name="O'Laughlin M."/>
            <person name="Miner T."/>
            <person name="Herter B."/>
            <person name="Rosa B.A."/>
            <person name="Cordes M."/>
            <person name="Tomlinson C."/>
            <person name="Wollam A."/>
            <person name="Palsikar V.B."/>
            <person name="Mardis E.R."/>
            <person name="Wilson R.K."/>
        </authorList>
    </citation>
    <scope>NUCLEOTIDE SEQUENCE [LARGE SCALE GENOMIC DNA]</scope>
    <source>
        <strain evidence="7 8">KA00071</strain>
    </source>
</reference>
<evidence type="ECO:0000313" key="7">
    <source>
        <dbReference type="EMBL" id="KXB58758.1"/>
    </source>
</evidence>
<dbReference type="Pfam" id="PF13353">
    <property type="entry name" value="Fer4_12"/>
    <property type="match status" value="1"/>
</dbReference>
<keyword evidence="6" id="KW-0411">Iron-sulfur</keyword>